<dbReference type="EMBL" id="BARW01040946">
    <property type="protein sequence ID" value="GAJ21500.1"/>
    <property type="molecule type" value="Genomic_DNA"/>
</dbReference>
<protein>
    <recommendedName>
        <fullName evidence="1">Peptidase M24 domain-containing protein</fullName>
    </recommendedName>
</protein>
<name>X1W182_9ZZZZ</name>
<proteinExistence type="predicted"/>
<evidence type="ECO:0000313" key="2">
    <source>
        <dbReference type="EMBL" id="GAJ21500.1"/>
    </source>
</evidence>
<comment type="caution">
    <text evidence="2">The sequence shown here is derived from an EMBL/GenBank/DDBJ whole genome shotgun (WGS) entry which is preliminary data.</text>
</comment>
<evidence type="ECO:0000259" key="1">
    <source>
        <dbReference type="Pfam" id="PF00557"/>
    </source>
</evidence>
<feature type="non-terminal residue" evidence="2">
    <location>
        <position position="1"/>
    </location>
</feature>
<dbReference type="PANTHER" id="PTHR46112">
    <property type="entry name" value="AMINOPEPTIDASE"/>
    <property type="match status" value="1"/>
</dbReference>
<dbReference type="InterPro" id="IPR036005">
    <property type="entry name" value="Creatinase/aminopeptidase-like"/>
</dbReference>
<accession>X1W182</accession>
<dbReference type="Pfam" id="PF00557">
    <property type="entry name" value="Peptidase_M24"/>
    <property type="match status" value="1"/>
</dbReference>
<dbReference type="Gene3D" id="3.90.230.10">
    <property type="entry name" value="Creatinase/methionine aminopeptidase superfamily"/>
    <property type="match status" value="1"/>
</dbReference>
<feature type="domain" description="Peptidase M24" evidence="1">
    <location>
        <begin position="1"/>
        <end position="47"/>
    </location>
</feature>
<dbReference type="PANTHER" id="PTHR46112:SF3">
    <property type="entry name" value="AMINOPEPTIDASE YPDF"/>
    <property type="match status" value="1"/>
</dbReference>
<gene>
    <name evidence="2" type="ORF">S12H4_61598</name>
</gene>
<dbReference type="InterPro" id="IPR050659">
    <property type="entry name" value="Peptidase_M24B"/>
</dbReference>
<dbReference type="AlphaFoldDB" id="X1W182"/>
<dbReference type="SUPFAM" id="SSF55920">
    <property type="entry name" value="Creatinase/aminopeptidase"/>
    <property type="match status" value="1"/>
</dbReference>
<organism evidence="2">
    <name type="scientific">marine sediment metagenome</name>
    <dbReference type="NCBI Taxonomy" id="412755"/>
    <lineage>
        <taxon>unclassified sequences</taxon>
        <taxon>metagenomes</taxon>
        <taxon>ecological metagenomes</taxon>
    </lineage>
</organism>
<dbReference type="InterPro" id="IPR000994">
    <property type="entry name" value="Pept_M24"/>
</dbReference>
<reference evidence="2" key="1">
    <citation type="journal article" date="2014" name="Front. Microbiol.">
        <title>High frequency of phylogenetically diverse reductive dehalogenase-homologous genes in deep subseafloor sedimentary metagenomes.</title>
        <authorList>
            <person name="Kawai M."/>
            <person name="Futagami T."/>
            <person name="Toyoda A."/>
            <person name="Takaki Y."/>
            <person name="Nishi S."/>
            <person name="Hori S."/>
            <person name="Arai W."/>
            <person name="Tsubouchi T."/>
            <person name="Morono Y."/>
            <person name="Uchiyama I."/>
            <person name="Ito T."/>
            <person name="Fujiyama A."/>
            <person name="Inagaki F."/>
            <person name="Takami H."/>
        </authorList>
    </citation>
    <scope>NUCLEOTIDE SEQUENCE</scope>
    <source>
        <strain evidence="2">Expedition CK06-06</strain>
    </source>
</reference>
<sequence length="65" mass="6987">GLDVHEEPYITEGNSLELKEGMVFSVEPGIYLPGRFGIRVEDIVAVTGTGAKPMNHSSHALHIIG</sequence>